<dbReference type="WBParaSite" id="MBELARI_LOCUS4983">
    <property type="protein sequence ID" value="MBELARI_LOCUS4983"/>
    <property type="gene ID" value="MBELARI_LOCUS4983"/>
</dbReference>
<evidence type="ECO:0000256" key="1">
    <source>
        <dbReference type="SAM" id="MobiDB-lite"/>
    </source>
</evidence>
<dbReference type="Proteomes" id="UP000887575">
    <property type="component" value="Unassembled WGS sequence"/>
</dbReference>
<protein>
    <submittedName>
        <fullName evidence="4">Secreted protein</fullName>
    </submittedName>
</protein>
<organism evidence="3 4">
    <name type="scientific">Mesorhabditis belari</name>
    <dbReference type="NCBI Taxonomy" id="2138241"/>
    <lineage>
        <taxon>Eukaryota</taxon>
        <taxon>Metazoa</taxon>
        <taxon>Ecdysozoa</taxon>
        <taxon>Nematoda</taxon>
        <taxon>Chromadorea</taxon>
        <taxon>Rhabditida</taxon>
        <taxon>Rhabditina</taxon>
        <taxon>Rhabditomorpha</taxon>
        <taxon>Rhabditoidea</taxon>
        <taxon>Rhabditidae</taxon>
        <taxon>Mesorhabditinae</taxon>
        <taxon>Mesorhabditis</taxon>
    </lineage>
</organism>
<feature type="chain" id="PRO_5041999111" evidence="2">
    <location>
        <begin position="21"/>
        <end position="72"/>
    </location>
</feature>
<feature type="region of interest" description="Disordered" evidence="1">
    <location>
        <begin position="51"/>
        <end position="72"/>
    </location>
</feature>
<feature type="signal peptide" evidence="2">
    <location>
        <begin position="1"/>
        <end position="20"/>
    </location>
</feature>
<proteinExistence type="predicted"/>
<reference evidence="4" key="1">
    <citation type="submission" date="2024-02" db="UniProtKB">
        <authorList>
            <consortium name="WormBaseParasite"/>
        </authorList>
    </citation>
    <scope>IDENTIFICATION</scope>
</reference>
<sequence length="72" mass="7527">MRHFLTVLLIVSLFCALTAGRSHVGHAHGPAHVGVHPHEVVNGVDASIEPEEHVDTDGDSSEEIDGSGLPAV</sequence>
<evidence type="ECO:0000256" key="2">
    <source>
        <dbReference type="SAM" id="SignalP"/>
    </source>
</evidence>
<evidence type="ECO:0000313" key="4">
    <source>
        <dbReference type="WBParaSite" id="MBELARI_LOCUS4983"/>
    </source>
</evidence>
<dbReference type="AlphaFoldDB" id="A0AAF3FDN3"/>
<evidence type="ECO:0000313" key="3">
    <source>
        <dbReference type="Proteomes" id="UP000887575"/>
    </source>
</evidence>
<keyword evidence="3" id="KW-1185">Reference proteome</keyword>
<keyword evidence="2" id="KW-0732">Signal</keyword>
<accession>A0AAF3FDN3</accession>
<name>A0AAF3FDN3_9BILA</name>